<dbReference type="NCBIfam" id="NF008746">
    <property type="entry name" value="PRK11779.1"/>
    <property type="match status" value="1"/>
</dbReference>
<evidence type="ECO:0000256" key="14">
    <source>
        <dbReference type="PIRNR" id="PIRNR000977"/>
    </source>
</evidence>
<dbReference type="InterPro" id="IPR012337">
    <property type="entry name" value="RNaseH-like_sf"/>
</dbReference>
<dbReference type="InterPro" id="IPR058561">
    <property type="entry name" value="Exonuc_1_C"/>
</dbReference>
<dbReference type="OrthoDB" id="9763470at2"/>
<proteinExistence type="predicted"/>
<comment type="subunit">
    <text evidence="13">Monomer. Interacts with ssb (via C-terminus); this interaction stimulates the exonuclease activity by recruiting the enzyme to its substrate.</text>
</comment>
<dbReference type="GO" id="GO:0000175">
    <property type="term" value="F:3'-5'-RNA exonuclease activity"/>
    <property type="evidence" value="ECO:0007669"/>
    <property type="project" value="InterPro"/>
</dbReference>
<keyword evidence="8 14" id="KW-0269">Exonuclease</keyword>
<feature type="binding site" evidence="15">
    <location>
        <position position="167"/>
    </location>
    <ligand>
        <name>substrate</name>
    </ligand>
</feature>
<dbReference type="PROSITE" id="PS51784">
    <property type="entry name" value="EXOI_SH3"/>
    <property type="match status" value="1"/>
</dbReference>
<dbReference type="FunFam" id="3.30.420.10:FF:000033">
    <property type="entry name" value="Exodeoxyribonuclease I"/>
    <property type="match status" value="1"/>
</dbReference>
<dbReference type="Proteomes" id="UP000298566">
    <property type="component" value="Chromosome"/>
</dbReference>
<dbReference type="PROSITE" id="PS51785">
    <property type="entry name" value="EXOI_C"/>
    <property type="match status" value="1"/>
</dbReference>
<dbReference type="InterPro" id="IPR013620">
    <property type="entry name" value="Exonuc_1_SH3"/>
</dbReference>
<evidence type="ECO:0000259" key="17">
    <source>
        <dbReference type="PROSITE" id="PS51784"/>
    </source>
</evidence>
<dbReference type="Gene3D" id="3.30.1520.20">
    <property type="entry name" value="Exonuclease ExoI, domain 2"/>
    <property type="match status" value="1"/>
</dbReference>
<protein>
    <recommendedName>
        <fullName evidence="3 14">Exodeoxyribonuclease I</fullName>
        <ecNumber evidence="2 14">3.1.11.1</ecNumber>
    </recommendedName>
</protein>
<evidence type="ECO:0000256" key="9">
    <source>
        <dbReference type="ARBA" id="ARBA00022842"/>
    </source>
</evidence>
<evidence type="ECO:0000256" key="11">
    <source>
        <dbReference type="ARBA" id="ARBA00023204"/>
    </source>
</evidence>
<evidence type="ECO:0000256" key="10">
    <source>
        <dbReference type="ARBA" id="ARBA00023125"/>
    </source>
</evidence>
<feature type="binding site" evidence="15">
    <location>
        <position position="18"/>
    </location>
    <ligand>
        <name>substrate</name>
    </ligand>
</feature>
<keyword evidence="6 14" id="KW-0227">DNA damage</keyword>
<dbReference type="InterPro" id="IPR022894">
    <property type="entry name" value="Oligoribonuclease"/>
</dbReference>
<keyword evidence="10" id="KW-0238">DNA-binding</keyword>
<evidence type="ECO:0000259" key="18">
    <source>
        <dbReference type="PROSITE" id="PS51785"/>
    </source>
</evidence>
<evidence type="ECO:0000256" key="15">
    <source>
        <dbReference type="PIRSR" id="PIRSR000977-1"/>
    </source>
</evidence>
<dbReference type="Gene3D" id="1.20.1280.70">
    <property type="entry name" value="Exonuclease ExoI, domain 3"/>
    <property type="match status" value="1"/>
</dbReference>
<dbReference type="InterPro" id="IPR038649">
    <property type="entry name" value="EXOI_SH3_sf"/>
</dbReference>
<dbReference type="InterPro" id="IPR023607">
    <property type="entry name" value="Exodeoxyribonuclease_I"/>
</dbReference>
<evidence type="ECO:0000256" key="8">
    <source>
        <dbReference type="ARBA" id="ARBA00022839"/>
    </source>
</evidence>
<dbReference type="Gene3D" id="3.30.420.10">
    <property type="entry name" value="Ribonuclease H-like superfamily/Ribonuclease H"/>
    <property type="match status" value="1"/>
</dbReference>
<evidence type="ECO:0000256" key="5">
    <source>
        <dbReference type="ARBA" id="ARBA00022723"/>
    </source>
</evidence>
<sequence>MSDISASNSFTLLFYDYETFGTNPSLDKPAQFACIRTDLNFNIIEIPNEFFCYPPIDYLPDPQSVLITGITPNYTKKYGVNEFEFSRKICKQFTKPNTCIIGYNNIRFDDEITRNIFYRNFIDPYEWSWKNGNSRWDILDVLRACYALRPDGIHWPINKQKNLPSFKLSDISKANKINHDQVHSAISDVYATLEISKLIKKKQPKLFNYFFIHRNKKTLLKNIDIYNIIPMVYISQLFGAIRSNISIIAPILWHPHNSNILISFDLTKNFLKFLEYISNTVATRISYSDIFKYGIILIYINRCPILAPISVINIENMARLKIDYIVCKKNLFLIRTNITLKKKLSIIFNKIVKSHFDNVDLQLYGSFFSNFEKKLISVIHQSLKKHSFNRIFLTVLNNKIKLLLTRCLARNYPYLLNSKEKVFWKNHCVKIINENSIRQYIQKVLHLLELNKNIFKNVLLLKDLLKYISDINNNVSNM</sequence>
<evidence type="ECO:0000256" key="1">
    <source>
        <dbReference type="ARBA" id="ARBA00000563"/>
    </source>
</evidence>
<dbReference type="GO" id="GO:0006281">
    <property type="term" value="P:DNA repair"/>
    <property type="evidence" value="ECO:0007669"/>
    <property type="project" value="UniProtKB-KW"/>
</dbReference>
<keyword evidence="11 14" id="KW-0234">DNA repair</keyword>
<organism evidence="19 20">
    <name type="scientific">Buchnera aphidicola subsp. Melaphis rhois</name>
    <dbReference type="NCBI Taxonomy" id="118103"/>
    <lineage>
        <taxon>Bacteria</taxon>
        <taxon>Pseudomonadati</taxon>
        <taxon>Pseudomonadota</taxon>
        <taxon>Gammaproteobacteria</taxon>
        <taxon>Enterobacterales</taxon>
        <taxon>Erwiniaceae</taxon>
        <taxon>Buchnera</taxon>
    </lineage>
</organism>
<comment type="catalytic activity">
    <reaction evidence="1 14">
        <text>Exonucleolytic cleavage in the 3'- to 5'-direction to yield nucleoside 5'-phosphates.</text>
        <dbReference type="EC" id="3.1.11.1"/>
    </reaction>
</comment>
<evidence type="ECO:0000256" key="16">
    <source>
        <dbReference type="PIRSR" id="PIRSR000977-2"/>
    </source>
</evidence>
<comment type="cofactor">
    <cofactor evidence="16">
        <name>Mg(2+)</name>
        <dbReference type="ChEBI" id="CHEBI:18420"/>
    </cofactor>
    <text evidence="16">Binds 2 Mg(2+) ions per monomer.</text>
</comment>
<feature type="binding site" evidence="16">
    <location>
        <position position="16"/>
    </location>
    <ligand>
        <name>Mg(2+)</name>
        <dbReference type="ChEBI" id="CHEBI:18420"/>
        <label>1</label>
    </ligand>
</feature>
<dbReference type="Pfam" id="PF26016">
    <property type="entry name" value="ExoI_C"/>
    <property type="match status" value="1"/>
</dbReference>
<feature type="domain" description="ExoI SH3-like" evidence="17">
    <location>
        <begin position="204"/>
        <end position="352"/>
    </location>
</feature>
<keyword evidence="4 14" id="KW-0540">Nuclease</keyword>
<feature type="domain" description="ExoI C-terminal" evidence="18">
    <location>
        <begin position="354"/>
        <end position="472"/>
    </location>
</feature>
<dbReference type="CDD" id="cd06138">
    <property type="entry name" value="ExoI_N"/>
    <property type="match status" value="1"/>
</dbReference>
<dbReference type="SMART" id="SM00479">
    <property type="entry name" value="EXOIII"/>
    <property type="match status" value="1"/>
</dbReference>
<evidence type="ECO:0000256" key="3">
    <source>
        <dbReference type="ARBA" id="ARBA00019900"/>
    </source>
</evidence>
<dbReference type="InterPro" id="IPR013520">
    <property type="entry name" value="Ribonucl_H"/>
</dbReference>
<evidence type="ECO:0000256" key="2">
    <source>
        <dbReference type="ARBA" id="ARBA00012108"/>
    </source>
</evidence>
<dbReference type="AlphaFoldDB" id="A0A4D6YAS7"/>
<reference evidence="19 20" key="1">
    <citation type="submission" date="2018-10" db="EMBL/GenBank/DDBJ databases">
        <title>Comparative functional genomics of the obligate endosymbiont Buchnera aphidicola.</title>
        <authorList>
            <person name="Chong R.A."/>
        </authorList>
    </citation>
    <scope>NUCLEOTIDE SEQUENCE [LARGE SCALE GENOMIC DNA]</scope>
    <source>
        <strain evidence="19 20">Mrh</strain>
    </source>
</reference>
<dbReference type="GO" id="GO:0003677">
    <property type="term" value="F:DNA binding"/>
    <property type="evidence" value="ECO:0007669"/>
    <property type="project" value="UniProtKB-KW"/>
</dbReference>
<dbReference type="InterPro" id="IPR034747">
    <property type="entry name" value="EXOI_SH3"/>
</dbReference>
<evidence type="ECO:0000313" key="19">
    <source>
        <dbReference type="EMBL" id="QCI23511.1"/>
    </source>
</evidence>
<dbReference type="Pfam" id="PF08411">
    <property type="entry name" value="ExoI_SH3"/>
    <property type="match status" value="1"/>
</dbReference>
<feature type="binding site" evidence="16">
    <location>
        <position position="188"/>
    </location>
    <ligand>
        <name>Mg(2+)</name>
        <dbReference type="ChEBI" id="CHEBI:18420"/>
        <label>2</label>
    </ligand>
</feature>
<dbReference type="EMBL" id="CP033004">
    <property type="protein sequence ID" value="QCI23511.1"/>
    <property type="molecule type" value="Genomic_DNA"/>
</dbReference>
<evidence type="ECO:0000256" key="12">
    <source>
        <dbReference type="ARBA" id="ARBA00046035"/>
    </source>
</evidence>
<keyword evidence="5 16" id="KW-0479">Metal-binding</keyword>
<dbReference type="RefSeq" id="WP_158336721.1">
    <property type="nucleotide sequence ID" value="NZ_CP033004.1"/>
</dbReference>
<evidence type="ECO:0000256" key="13">
    <source>
        <dbReference type="ARBA" id="ARBA00046792"/>
    </source>
</evidence>
<dbReference type="GO" id="GO:0046872">
    <property type="term" value="F:metal ion binding"/>
    <property type="evidence" value="ECO:0007669"/>
    <property type="project" value="UniProtKB-KW"/>
</dbReference>
<evidence type="ECO:0000256" key="6">
    <source>
        <dbReference type="ARBA" id="ARBA00022763"/>
    </source>
</evidence>
<dbReference type="PIRSF" id="PIRSF000977">
    <property type="entry name" value="Exodeoxyribonuclease_I"/>
    <property type="match status" value="1"/>
</dbReference>
<dbReference type="PANTHER" id="PTHR11046:SF11">
    <property type="entry name" value="EXODEOXYRIBONUCLEASE I"/>
    <property type="match status" value="1"/>
</dbReference>
<keyword evidence="9 16" id="KW-0460">Magnesium</keyword>
<comment type="function">
    <text evidence="12">Degrades single-stranded DNA (ssDNA) in a highly processive manner. Also functions as a DNA deoxyribophosphodiesterase that releases deoxyribose-phosphate moieties following the cleavage of DNA at an apurinic/apyrimidinic (AP) site by either an AP endonuclease or AP lyase.</text>
</comment>
<name>A0A4D6YAS7_BUCMH</name>
<evidence type="ECO:0000256" key="7">
    <source>
        <dbReference type="ARBA" id="ARBA00022801"/>
    </source>
</evidence>
<feature type="binding site" evidence="16">
    <location>
        <position position="18"/>
    </location>
    <ligand>
        <name>Mg(2+)</name>
        <dbReference type="ChEBI" id="CHEBI:18420"/>
        <label>2</label>
    </ligand>
</feature>
<dbReference type="EC" id="3.1.11.1" evidence="2 14"/>
<dbReference type="GO" id="GO:0008310">
    <property type="term" value="F:single-stranded DNA 3'-5' DNA exonuclease activity"/>
    <property type="evidence" value="ECO:0007669"/>
    <property type="project" value="UniProtKB-EC"/>
</dbReference>
<keyword evidence="7 14" id="KW-0378">Hydrolase</keyword>
<gene>
    <name evidence="19" type="ORF">D9V73_02630</name>
</gene>
<accession>A0A4D6YAS7</accession>
<dbReference type="InterPro" id="IPR036397">
    <property type="entry name" value="RNaseH_sf"/>
</dbReference>
<dbReference type="PANTHER" id="PTHR11046">
    <property type="entry name" value="OLIGORIBONUCLEASE, MITOCHONDRIAL"/>
    <property type="match status" value="1"/>
</dbReference>
<evidence type="ECO:0000256" key="4">
    <source>
        <dbReference type="ARBA" id="ARBA00022722"/>
    </source>
</evidence>
<dbReference type="SUPFAM" id="SSF53098">
    <property type="entry name" value="Ribonuclease H-like"/>
    <property type="match status" value="1"/>
</dbReference>
<evidence type="ECO:0000313" key="20">
    <source>
        <dbReference type="Proteomes" id="UP000298566"/>
    </source>
</evidence>
<dbReference type="Gene3D" id="1.10.287.1240">
    <property type="match status" value="1"/>
</dbReference>
<dbReference type="Pfam" id="PF00929">
    <property type="entry name" value="RNase_T"/>
    <property type="match status" value="1"/>
</dbReference>